<organism evidence="1 2">
    <name type="scientific">Candidatus Scalindua rubra</name>
    <dbReference type="NCBI Taxonomy" id="1872076"/>
    <lineage>
        <taxon>Bacteria</taxon>
        <taxon>Pseudomonadati</taxon>
        <taxon>Planctomycetota</taxon>
        <taxon>Candidatus Brocadiia</taxon>
        <taxon>Candidatus Brocadiales</taxon>
        <taxon>Candidatus Scalinduaceae</taxon>
        <taxon>Candidatus Scalindua</taxon>
    </lineage>
</organism>
<dbReference type="AlphaFoldDB" id="A0A1E3X4J9"/>
<accession>A0A1E3X4J9</accession>
<evidence type="ECO:0000313" key="2">
    <source>
        <dbReference type="Proteomes" id="UP000094056"/>
    </source>
</evidence>
<gene>
    <name evidence="1" type="ORF">SCARUB_04330</name>
</gene>
<proteinExistence type="predicted"/>
<evidence type="ECO:0000313" key="1">
    <source>
        <dbReference type="EMBL" id="ODS30555.1"/>
    </source>
</evidence>
<sequence>MTAKVSLKRLEDFFDQDNYIDTFHEATKIFLTDSPSDQKHVWDTYILKHDMIFKFCMQAYKEDINRLIEYADGFLEDRIIDKIERPADKESMKLILYAGKTAAYARLGQIDDMKSCLKEALDKAWSFVKERHHDFKSNVCWSLSLDGRWLKLVDTSICAGATLALKHLIEDRPTDPAMPLLVIWVKMGN</sequence>
<name>A0A1E3X4J9_9BACT</name>
<dbReference type="Proteomes" id="UP000094056">
    <property type="component" value="Unassembled WGS sequence"/>
</dbReference>
<protein>
    <submittedName>
        <fullName evidence="1">Uncharacterized protein</fullName>
    </submittedName>
</protein>
<reference evidence="1 2" key="1">
    <citation type="submission" date="2016-07" db="EMBL/GenBank/DDBJ databases">
        <title>Draft genome of Scalindua rubra, obtained from a brine-seawater interface in the Red Sea, sheds light on salt adaptation in anammox bacteria.</title>
        <authorList>
            <person name="Speth D.R."/>
            <person name="Lagkouvardos I."/>
            <person name="Wang Y."/>
            <person name="Qian P.-Y."/>
            <person name="Dutilh B.E."/>
            <person name="Jetten M.S."/>
        </authorList>
    </citation>
    <scope>NUCLEOTIDE SEQUENCE [LARGE SCALE GENOMIC DNA]</scope>
    <source>
        <strain evidence="1">BSI-1</strain>
    </source>
</reference>
<comment type="caution">
    <text evidence="1">The sequence shown here is derived from an EMBL/GenBank/DDBJ whole genome shotgun (WGS) entry which is preliminary data.</text>
</comment>
<dbReference type="EMBL" id="MAYW01000208">
    <property type="protein sequence ID" value="ODS30555.1"/>
    <property type="molecule type" value="Genomic_DNA"/>
</dbReference>